<evidence type="ECO:0000313" key="1">
    <source>
        <dbReference type="EMBL" id="ADK85635.1"/>
    </source>
</evidence>
<accession>E1QJ92</accession>
<dbReference type="STRING" id="644282.Deba_2272"/>
<evidence type="ECO:0000313" key="2">
    <source>
        <dbReference type="Proteomes" id="UP000009047"/>
    </source>
</evidence>
<dbReference type="Proteomes" id="UP000009047">
    <property type="component" value="Chromosome"/>
</dbReference>
<proteinExistence type="predicted"/>
<dbReference type="AlphaFoldDB" id="E1QJ92"/>
<name>E1QJ92_DESB2</name>
<keyword evidence="2" id="KW-1185">Reference proteome</keyword>
<organism evidence="1 2">
    <name type="scientific">Desulfarculus baarsii (strain ATCC 33931 / DSM 2075 / LMG 7858 / VKM B-1802 / 2st14)</name>
    <dbReference type="NCBI Taxonomy" id="644282"/>
    <lineage>
        <taxon>Bacteria</taxon>
        <taxon>Pseudomonadati</taxon>
        <taxon>Thermodesulfobacteriota</taxon>
        <taxon>Desulfarculia</taxon>
        <taxon>Desulfarculales</taxon>
        <taxon>Desulfarculaceae</taxon>
        <taxon>Desulfarculus</taxon>
    </lineage>
</organism>
<dbReference type="HOGENOM" id="CLU_1394362_0_0_7"/>
<reference evidence="1 2" key="1">
    <citation type="journal article" date="2010" name="Stand. Genomic Sci.">
        <title>Complete genome sequence of Desulfarculus baarsii type strain (2st14).</title>
        <authorList>
            <person name="Sun H."/>
            <person name="Spring S."/>
            <person name="Lapidus A."/>
            <person name="Davenport K."/>
            <person name="Del Rio T.G."/>
            <person name="Tice H."/>
            <person name="Nolan M."/>
            <person name="Copeland A."/>
            <person name="Cheng J.F."/>
            <person name="Lucas S."/>
            <person name="Tapia R."/>
            <person name="Goodwin L."/>
            <person name="Pitluck S."/>
            <person name="Ivanova N."/>
            <person name="Pagani I."/>
            <person name="Mavromatis K."/>
            <person name="Ovchinnikova G."/>
            <person name="Pati A."/>
            <person name="Chen A."/>
            <person name="Palaniappan K."/>
            <person name="Hauser L."/>
            <person name="Chang Y.J."/>
            <person name="Jeffries C.D."/>
            <person name="Detter J.C."/>
            <person name="Han C."/>
            <person name="Rohde M."/>
            <person name="Brambilla E."/>
            <person name="Goker M."/>
            <person name="Woyke T."/>
            <person name="Bristow J."/>
            <person name="Eisen J.A."/>
            <person name="Markowitz V."/>
            <person name="Hugenholtz P."/>
            <person name="Kyrpides N.C."/>
            <person name="Klenk H.P."/>
            <person name="Land M."/>
        </authorList>
    </citation>
    <scope>NUCLEOTIDE SEQUENCE [LARGE SCALE GENOMIC DNA]</scope>
    <source>
        <strain evidence="2">ATCC 33931 / DSM 2075 / LMG 7858 / VKM B-1802 / 2st14</strain>
    </source>
</reference>
<sequence>MHGSLAMVDKKSLCPEQIEMLDEHLPYRLQLLDGLCWACSVLDSSLGNSSLSLSLSGAQVNFPDARPLTNALAESGILYCRVLLNFLGIHHNNGKFTEYNPREDDFTIANLGLQIVTTDKLKSDPPTGNPDDIERACLNMLRSANKAVAHFTTADARACCNDAACCAKTVMWLIEKYVYRKLGREVPAYKIWTNQ</sequence>
<dbReference type="KEGG" id="dbr:Deba_2272"/>
<gene>
    <name evidence="1" type="ordered locus">Deba_2272</name>
</gene>
<protein>
    <submittedName>
        <fullName evidence="1">Uncharacterized protein</fullName>
    </submittedName>
</protein>
<dbReference type="EMBL" id="CP002085">
    <property type="protein sequence ID" value="ADK85635.1"/>
    <property type="molecule type" value="Genomic_DNA"/>
</dbReference>